<reference evidence="1 2" key="1">
    <citation type="submission" date="2016-07" db="EMBL/GenBank/DDBJ databases">
        <title>Pervasive Adenine N6-methylation of Active Genes in Fungi.</title>
        <authorList>
            <consortium name="DOE Joint Genome Institute"/>
            <person name="Mondo S.J."/>
            <person name="Dannebaum R.O."/>
            <person name="Kuo R.C."/>
            <person name="Labutti K."/>
            <person name="Haridas S."/>
            <person name="Kuo A."/>
            <person name="Salamov A."/>
            <person name="Ahrendt S.R."/>
            <person name="Lipzen A."/>
            <person name="Sullivan W."/>
            <person name="Andreopoulos W.B."/>
            <person name="Clum A."/>
            <person name="Lindquist E."/>
            <person name="Daum C."/>
            <person name="Ramamoorthy G.K."/>
            <person name="Gryganskyi A."/>
            <person name="Culley D."/>
            <person name="Magnuson J.K."/>
            <person name="James T.Y."/>
            <person name="O'Malley M.A."/>
            <person name="Stajich J.E."/>
            <person name="Spatafora J.W."/>
            <person name="Visel A."/>
            <person name="Grigoriev I.V."/>
        </authorList>
    </citation>
    <scope>NUCLEOTIDE SEQUENCE [LARGE SCALE GENOMIC DNA]</scope>
    <source>
        <strain evidence="1 2">CBS 129021</strain>
    </source>
</reference>
<evidence type="ECO:0000313" key="1">
    <source>
        <dbReference type="EMBL" id="ORY65053.1"/>
    </source>
</evidence>
<keyword evidence="2" id="KW-1185">Reference proteome</keyword>
<sequence length="220" mass="26102">MIYQYCVDYPTCRQLYDTYYVQRDKQDNGKGKGKENAQVKPHLNTPTILLLCKRITREALGVLRSRYFILDRIPPWVMGNASPLPLIHFVSKTTLQNIKYFEFRVALGEGREGSGFIWIKVLRELLKVLSERNAVVEMKVMFTLKHIECWGLWLYELPGYERLTGMLNQWEFKHGHRPGTVQLEHWVIDYIYAYRTGFRNPLVRFYPDEVFWPGSVLEYL</sequence>
<gene>
    <name evidence="1" type="ORF">BCR38DRAFT_431734</name>
</gene>
<accession>A0A1Y2E0I7</accession>
<dbReference type="RefSeq" id="XP_040716205.1">
    <property type="nucleotide sequence ID" value="XM_040860123.1"/>
</dbReference>
<dbReference type="AlphaFoldDB" id="A0A1Y2E0I7"/>
<organism evidence="1 2">
    <name type="scientific">Pseudomassariella vexata</name>
    <dbReference type="NCBI Taxonomy" id="1141098"/>
    <lineage>
        <taxon>Eukaryota</taxon>
        <taxon>Fungi</taxon>
        <taxon>Dikarya</taxon>
        <taxon>Ascomycota</taxon>
        <taxon>Pezizomycotina</taxon>
        <taxon>Sordariomycetes</taxon>
        <taxon>Xylariomycetidae</taxon>
        <taxon>Amphisphaeriales</taxon>
        <taxon>Pseudomassariaceae</taxon>
        <taxon>Pseudomassariella</taxon>
    </lineage>
</organism>
<name>A0A1Y2E0I7_9PEZI</name>
<proteinExistence type="predicted"/>
<protein>
    <submittedName>
        <fullName evidence="1">Uncharacterized protein</fullName>
    </submittedName>
</protein>
<dbReference type="EMBL" id="MCFJ01000006">
    <property type="protein sequence ID" value="ORY65053.1"/>
    <property type="molecule type" value="Genomic_DNA"/>
</dbReference>
<dbReference type="OrthoDB" id="3510794at2759"/>
<dbReference type="InParanoid" id="A0A1Y2E0I7"/>
<comment type="caution">
    <text evidence="1">The sequence shown here is derived from an EMBL/GenBank/DDBJ whole genome shotgun (WGS) entry which is preliminary data.</text>
</comment>
<dbReference type="STRING" id="1141098.A0A1Y2E0I7"/>
<dbReference type="Proteomes" id="UP000193689">
    <property type="component" value="Unassembled WGS sequence"/>
</dbReference>
<dbReference type="GeneID" id="63776335"/>
<evidence type="ECO:0000313" key="2">
    <source>
        <dbReference type="Proteomes" id="UP000193689"/>
    </source>
</evidence>